<proteinExistence type="predicted"/>
<dbReference type="Proteomes" id="UP000447434">
    <property type="component" value="Chromosome 18"/>
</dbReference>
<comment type="caution">
    <text evidence="1">The sequence shown here is derived from an EMBL/GenBank/DDBJ whole genome shotgun (WGS) entry which is preliminary data.</text>
</comment>
<name>A0A6A4P3V7_LUPAL</name>
<keyword evidence="2" id="KW-1185">Reference proteome</keyword>
<protein>
    <submittedName>
        <fullName evidence="1">Uncharacterized protein</fullName>
    </submittedName>
</protein>
<gene>
    <name evidence="1" type="ORF">Lalb_Chr18g0052331</name>
</gene>
<evidence type="ECO:0000313" key="1">
    <source>
        <dbReference type="EMBL" id="KAE9594299.1"/>
    </source>
</evidence>
<accession>A0A6A4P3V7</accession>
<evidence type="ECO:0000313" key="2">
    <source>
        <dbReference type="Proteomes" id="UP000447434"/>
    </source>
</evidence>
<sequence length="59" mass="6855">MLIRAMMLPLTDIEVDLVLYSKKISLTIIFSFTFSISYGVPRIHSNPYSPIHWQKLLDT</sequence>
<dbReference type="AlphaFoldDB" id="A0A6A4P3V7"/>
<dbReference type="EMBL" id="WOCE01000018">
    <property type="protein sequence ID" value="KAE9594299.1"/>
    <property type="molecule type" value="Genomic_DNA"/>
</dbReference>
<reference evidence="2" key="1">
    <citation type="journal article" date="2020" name="Nat. Commun.">
        <title>Genome sequence of the cluster root forming white lupin.</title>
        <authorList>
            <person name="Hufnagel B."/>
            <person name="Marques A."/>
            <person name="Soriano A."/>
            <person name="Marques L."/>
            <person name="Divol F."/>
            <person name="Doumas P."/>
            <person name="Sallet E."/>
            <person name="Mancinotti D."/>
            <person name="Carrere S."/>
            <person name="Marande W."/>
            <person name="Arribat S."/>
            <person name="Keller J."/>
            <person name="Huneau C."/>
            <person name="Blein T."/>
            <person name="Aime D."/>
            <person name="Laguerre M."/>
            <person name="Taylor J."/>
            <person name="Schubert V."/>
            <person name="Nelson M."/>
            <person name="Geu-Flores F."/>
            <person name="Crespi M."/>
            <person name="Gallardo-Guerrero K."/>
            <person name="Delaux P.-M."/>
            <person name="Salse J."/>
            <person name="Berges H."/>
            <person name="Guyot R."/>
            <person name="Gouzy J."/>
            <person name="Peret B."/>
        </authorList>
    </citation>
    <scope>NUCLEOTIDE SEQUENCE [LARGE SCALE GENOMIC DNA]</scope>
    <source>
        <strain evidence="2">cv. Amiga</strain>
    </source>
</reference>
<organism evidence="1 2">
    <name type="scientific">Lupinus albus</name>
    <name type="common">White lupine</name>
    <name type="synonym">Lupinus termis</name>
    <dbReference type="NCBI Taxonomy" id="3870"/>
    <lineage>
        <taxon>Eukaryota</taxon>
        <taxon>Viridiplantae</taxon>
        <taxon>Streptophyta</taxon>
        <taxon>Embryophyta</taxon>
        <taxon>Tracheophyta</taxon>
        <taxon>Spermatophyta</taxon>
        <taxon>Magnoliopsida</taxon>
        <taxon>eudicotyledons</taxon>
        <taxon>Gunneridae</taxon>
        <taxon>Pentapetalae</taxon>
        <taxon>rosids</taxon>
        <taxon>fabids</taxon>
        <taxon>Fabales</taxon>
        <taxon>Fabaceae</taxon>
        <taxon>Papilionoideae</taxon>
        <taxon>50 kb inversion clade</taxon>
        <taxon>genistoids sensu lato</taxon>
        <taxon>core genistoids</taxon>
        <taxon>Genisteae</taxon>
        <taxon>Lupinus</taxon>
    </lineage>
</organism>